<name>A0A8J2PU68_9HEXA</name>
<keyword evidence="5 13" id="KW-0812">Transmembrane</keyword>
<evidence type="ECO:0000256" key="11">
    <source>
        <dbReference type="ARBA" id="ARBA00046593"/>
    </source>
</evidence>
<comment type="similarity">
    <text evidence="3">Belongs to the BRI3 family.</text>
</comment>
<keyword evidence="8" id="KW-0458">Lysosome</keyword>
<evidence type="ECO:0000256" key="12">
    <source>
        <dbReference type="SAM" id="MobiDB-lite"/>
    </source>
</evidence>
<reference evidence="14" key="1">
    <citation type="submission" date="2021-06" db="EMBL/GenBank/DDBJ databases">
        <authorList>
            <person name="Hodson N. C."/>
            <person name="Mongue J. A."/>
            <person name="Jaron S. K."/>
        </authorList>
    </citation>
    <scope>NUCLEOTIDE SEQUENCE</scope>
</reference>
<keyword evidence="4" id="KW-0963">Cytoplasm</keyword>
<keyword evidence="15" id="KW-1185">Reference proteome</keyword>
<dbReference type="Proteomes" id="UP000708208">
    <property type="component" value="Unassembled WGS sequence"/>
</dbReference>
<comment type="subcellular location">
    <subcellularLocation>
        <location evidence="2">Cytoplasm</location>
        <location evidence="2">Perinuclear region</location>
    </subcellularLocation>
    <subcellularLocation>
        <location evidence="1">Lysosome membrane</location>
        <topology evidence="1">Multi-pass membrane protein</topology>
    </subcellularLocation>
</comment>
<evidence type="ECO:0000313" key="14">
    <source>
        <dbReference type="EMBL" id="CAG7822600.1"/>
    </source>
</evidence>
<dbReference type="GO" id="GO:0048471">
    <property type="term" value="C:perinuclear region of cytoplasm"/>
    <property type="evidence" value="ECO:0007669"/>
    <property type="project" value="UniProtKB-SubCell"/>
</dbReference>
<evidence type="ECO:0000256" key="7">
    <source>
        <dbReference type="ARBA" id="ARBA00023136"/>
    </source>
</evidence>
<evidence type="ECO:0000256" key="4">
    <source>
        <dbReference type="ARBA" id="ARBA00022490"/>
    </source>
</evidence>
<proteinExistence type="inferred from homology"/>
<evidence type="ECO:0000256" key="8">
    <source>
        <dbReference type="ARBA" id="ARBA00023228"/>
    </source>
</evidence>
<comment type="subunit">
    <text evidence="11">Interacts with BRI3BP. Interacts with MGAT1 and IFITM3.</text>
</comment>
<organism evidence="14 15">
    <name type="scientific">Allacma fusca</name>
    <dbReference type="NCBI Taxonomy" id="39272"/>
    <lineage>
        <taxon>Eukaryota</taxon>
        <taxon>Metazoa</taxon>
        <taxon>Ecdysozoa</taxon>
        <taxon>Arthropoda</taxon>
        <taxon>Hexapoda</taxon>
        <taxon>Collembola</taxon>
        <taxon>Symphypleona</taxon>
        <taxon>Sminthuridae</taxon>
        <taxon>Allacma</taxon>
    </lineage>
</organism>
<gene>
    <name evidence="14" type="ORF">AFUS01_LOCUS32862</name>
</gene>
<feature type="compositionally biased region" description="Polar residues" evidence="12">
    <location>
        <begin position="17"/>
        <end position="26"/>
    </location>
</feature>
<accession>A0A8J2PU68</accession>
<dbReference type="PANTHER" id="PTHR13551">
    <property type="entry name" value="BRAIN PROTEIN I3"/>
    <property type="match status" value="1"/>
</dbReference>
<evidence type="ECO:0000256" key="9">
    <source>
        <dbReference type="ARBA" id="ARBA00035284"/>
    </source>
</evidence>
<feature type="transmembrane region" description="Helical" evidence="13">
    <location>
        <begin position="70"/>
        <end position="90"/>
    </location>
</feature>
<evidence type="ECO:0000256" key="5">
    <source>
        <dbReference type="ARBA" id="ARBA00022692"/>
    </source>
</evidence>
<evidence type="ECO:0000256" key="13">
    <source>
        <dbReference type="SAM" id="Phobius"/>
    </source>
</evidence>
<dbReference type="Pfam" id="PF10164">
    <property type="entry name" value="BRI3"/>
    <property type="match status" value="1"/>
</dbReference>
<keyword evidence="6 13" id="KW-1133">Transmembrane helix</keyword>
<evidence type="ECO:0000256" key="10">
    <source>
        <dbReference type="ARBA" id="ARBA00035449"/>
    </source>
</evidence>
<comment type="caution">
    <text evidence="14">The sequence shown here is derived from an EMBL/GenBank/DDBJ whole genome shotgun (WGS) entry which is preliminary data.</text>
</comment>
<evidence type="ECO:0000313" key="15">
    <source>
        <dbReference type="Proteomes" id="UP000708208"/>
    </source>
</evidence>
<dbReference type="AlphaFoldDB" id="A0A8J2PU68"/>
<dbReference type="PANTHER" id="PTHR13551:SF1">
    <property type="entry name" value="MEMBRANE PROTEIN BRI3"/>
    <property type="match status" value="1"/>
</dbReference>
<dbReference type="InterPro" id="IPR019317">
    <property type="entry name" value="BRI3"/>
</dbReference>
<evidence type="ECO:0000256" key="2">
    <source>
        <dbReference type="ARBA" id="ARBA00004556"/>
    </source>
</evidence>
<evidence type="ECO:0000256" key="3">
    <source>
        <dbReference type="ARBA" id="ARBA00008090"/>
    </source>
</evidence>
<feature type="region of interest" description="Disordered" evidence="12">
    <location>
        <begin position="1"/>
        <end position="26"/>
    </location>
</feature>
<sequence>MVDPPPAYSVTDPHKSQGGQNSERSNVNMMHHNYGATITDQPVGVPVSQVILIGGCPACRVGILEDSYSLLGIICAIVFFPLGILCCLAMKDKRCSNCGASF</sequence>
<protein>
    <recommendedName>
        <fullName evidence="9">Membrane protein BRI3</fullName>
    </recommendedName>
    <alternativeName>
        <fullName evidence="10">Brain protein I3</fullName>
    </alternativeName>
</protein>
<evidence type="ECO:0000256" key="1">
    <source>
        <dbReference type="ARBA" id="ARBA00004155"/>
    </source>
</evidence>
<dbReference type="OrthoDB" id="2564984at2759"/>
<evidence type="ECO:0000256" key="6">
    <source>
        <dbReference type="ARBA" id="ARBA00022989"/>
    </source>
</evidence>
<dbReference type="GO" id="GO:0005765">
    <property type="term" value="C:lysosomal membrane"/>
    <property type="evidence" value="ECO:0007669"/>
    <property type="project" value="UniProtKB-SubCell"/>
</dbReference>
<keyword evidence="7 13" id="KW-0472">Membrane</keyword>
<dbReference type="EMBL" id="CAJVCH010526862">
    <property type="protein sequence ID" value="CAG7822600.1"/>
    <property type="molecule type" value="Genomic_DNA"/>
</dbReference>